<evidence type="ECO:0000256" key="2">
    <source>
        <dbReference type="ARBA" id="ARBA00022801"/>
    </source>
</evidence>
<keyword evidence="1" id="KW-0479">Metal-binding</keyword>
<evidence type="ECO:0000256" key="4">
    <source>
        <dbReference type="ARBA" id="ARBA00025742"/>
    </source>
</evidence>
<dbReference type="GO" id="GO:0046872">
    <property type="term" value="F:metal ion binding"/>
    <property type="evidence" value="ECO:0007669"/>
    <property type="project" value="UniProtKB-KW"/>
</dbReference>
<dbReference type="Pfam" id="PF17839">
    <property type="entry name" value="CNP_C_terminal"/>
    <property type="match status" value="1"/>
</dbReference>
<evidence type="ECO:0000259" key="5">
    <source>
        <dbReference type="Pfam" id="PF00149"/>
    </source>
</evidence>
<dbReference type="Pfam" id="PF00149">
    <property type="entry name" value="Metallophos"/>
    <property type="match status" value="1"/>
</dbReference>
<dbReference type="Gene3D" id="3.60.21.10">
    <property type="match status" value="1"/>
</dbReference>
<name>A0A7I8DM84_9FIRM</name>
<reference evidence="7 8" key="1">
    <citation type="submission" date="2020-08" db="EMBL/GenBank/DDBJ databases">
        <title>Draft genome sequencing of an Anaerocolumna strain isolated from anoxic soil subjected to BSD treatment.</title>
        <authorList>
            <person name="Uek A."/>
            <person name="Tonouchi A."/>
        </authorList>
    </citation>
    <scope>NUCLEOTIDE SEQUENCE [LARGE SCALE GENOMIC DNA]</scope>
    <source>
        <strain evidence="7 8">CTTW</strain>
    </source>
</reference>
<dbReference type="GO" id="GO:0016787">
    <property type="term" value="F:hydrolase activity"/>
    <property type="evidence" value="ECO:0007669"/>
    <property type="project" value="UniProtKB-KW"/>
</dbReference>
<dbReference type="KEGG" id="acht:bsdcttw_25940"/>
<dbReference type="RefSeq" id="WP_185255313.1">
    <property type="nucleotide sequence ID" value="NZ_AP023368.1"/>
</dbReference>
<protein>
    <submittedName>
        <fullName evidence="7">Serine/threonine protein phosphatase</fullName>
    </submittedName>
</protein>
<dbReference type="Gene3D" id="1.10.246.180">
    <property type="match status" value="1"/>
</dbReference>
<dbReference type="SUPFAM" id="SSF56300">
    <property type="entry name" value="Metallo-dependent phosphatases"/>
    <property type="match status" value="1"/>
</dbReference>
<dbReference type="InterPro" id="IPR004843">
    <property type="entry name" value="Calcineurin-like_PHP"/>
</dbReference>
<dbReference type="PIRSF" id="PIRSF034890">
    <property type="entry name" value="Pesteras_lmo2642"/>
    <property type="match status" value="1"/>
</dbReference>
<dbReference type="InterPro" id="IPR050884">
    <property type="entry name" value="CNP_phosphodiesterase-III"/>
</dbReference>
<evidence type="ECO:0000313" key="7">
    <source>
        <dbReference type="EMBL" id="BCJ99553.1"/>
    </source>
</evidence>
<dbReference type="PANTHER" id="PTHR42988">
    <property type="entry name" value="PHOSPHOHYDROLASE"/>
    <property type="match status" value="1"/>
</dbReference>
<dbReference type="InterPro" id="IPR040869">
    <property type="entry name" value="CNP_C"/>
</dbReference>
<dbReference type="InterPro" id="IPR012365">
    <property type="entry name" value="Pesteras_lmo2642"/>
</dbReference>
<keyword evidence="2" id="KW-0378">Hydrolase</keyword>
<sequence>MSSKNIRQLLTLCFSISFLLTGCSNYKATPIESGKDLSLFVTSDVHYLANSVHDDGKAFQDYCTNSDGRMLYYSDDIINAFGADVQEDKPDILIISGDLTTNGEKQSHLSLADKLKNIEKTSGTKVYVIPGNHDIENPWARGFKGDERYKIDSISAADFSKIYKDFGYGEAISRDSGSLSYLAAPSDDVWLLMLDTCEYRLNKNAGIPVTNGEIKDTTLKWIKKCSKMAKKNNARIITVMHHNLYNHSSKIYYGFTLDNSNEVEKVFRECNLNLVLSGHLHIQDIRHGGEGNERIYDIATESLLMYPIQYGIINYSPLKGFDYNTTQVNVEDWAKKNGIKDSNLTDFMAFSRLFLTDNSYNKAYNAVSQTGLYSEEDAKDMAETISFINVNYIKGTVADVLADVEASNGYKLWLKADGIEAIENLRAYLLSMIPHTENDNNHLHLN</sequence>
<dbReference type="Proteomes" id="UP000515703">
    <property type="component" value="Chromosome"/>
</dbReference>
<gene>
    <name evidence="7" type="ORF">bsdcttw_25940</name>
</gene>
<dbReference type="PROSITE" id="PS51257">
    <property type="entry name" value="PROKAR_LIPOPROTEIN"/>
    <property type="match status" value="1"/>
</dbReference>
<comment type="similarity">
    <text evidence="4">Belongs to the cyclic nucleotide phosphodiesterase class-III family.</text>
</comment>
<feature type="domain" description="Cyclic nucleotide phosphodiesterase C-terminal" evidence="6">
    <location>
        <begin position="329"/>
        <end position="434"/>
    </location>
</feature>
<organism evidence="7 8">
    <name type="scientific">Anaerocolumna chitinilytica</name>
    <dbReference type="NCBI Taxonomy" id="1727145"/>
    <lineage>
        <taxon>Bacteria</taxon>
        <taxon>Bacillati</taxon>
        <taxon>Bacillota</taxon>
        <taxon>Clostridia</taxon>
        <taxon>Lachnospirales</taxon>
        <taxon>Lachnospiraceae</taxon>
        <taxon>Anaerocolumna</taxon>
    </lineage>
</organism>
<accession>A0A7I8DM84</accession>
<keyword evidence="3" id="KW-0408">Iron</keyword>
<dbReference type="EMBL" id="AP023368">
    <property type="protein sequence ID" value="BCJ99553.1"/>
    <property type="molecule type" value="Genomic_DNA"/>
</dbReference>
<dbReference type="PANTHER" id="PTHR42988:SF2">
    <property type="entry name" value="CYCLIC NUCLEOTIDE PHOSPHODIESTERASE CBUA0032-RELATED"/>
    <property type="match status" value="1"/>
</dbReference>
<dbReference type="AlphaFoldDB" id="A0A7I8DM84"/>
<reference evidence="7 8" key="2">
    <citation type="submission" date="2020-08" db="EMBL/GenBank/DDBJ databases">
        <authorList>
            <person name="Ueki A."/>
            <person name="Tonouchi A."/>
        </authorList>
    </citation>
    <scope>NUCLEOTIDE SEQUENCE [LARGE SCALE GENOMIC DNA]</scope>
    <source>
        <strain evidence="7 8">CTTW</strain>
    </source>
</reference>
<evidence type="ECO:0000259" key="6">
    <source>
        <dbReference type="Pfam" id="PF17839"/>
    </source>
</evidence>
<dbReference type="InterPro" id="IPR029052">
    <property type="entry name" value="Metallo-depent_PP-like"/>
</dbReference>
<evidence type="ECO:0000256" key="1">
    <source>
        <dbReference type="ARBA" id="ARBA00022723"/>
    </source>
</evidence>
<keyword evidence="8" id="KW-1185">Reference proteome</keyword>
<evidence type="ECO:0000313" key="8">
    <source>
        <dbReference type="Proteomes" id="UP000515703"/>
    </source>
</evidence>
<feature type="domain" description="Calcineurin-like phosphoesterase" evidence="5">
    <location>
        <begin position="40"/>
        <end position="282"/>
    </location>
</feature>
<proteinExistence type="inferred from homology"/>
<evidence type="ECO:0000256" key="3">
    <source>
        <dbReference type="ARBA" id="ARBA00023004"/>
    </source>
</evidence>